<protein>
    <submittedName>
        <fullName evidence="1">Uncharacterized protein</fullName>
    </submittedName>
</protein>
<dbReference type="AlphaFoldDB" id="A0A654M7K8"/>
<reference evidence="2" key="1">
    <citation type="submission" date="2015-10" db="EMBL/GenBank/DDBJ databases">
        <title>Niche specialization of a soil ammonia-oxidizing archaeon, Candidatus Nitrosocosmicus oleophilus.</title>
        <authorList>
            <person name="Jung M.-Y."/>
            <person name="Rhee S.-K."/>
        </authorList>
    </citation>
    <scope>NUCLEOTIDE SEQUENCE [LARGE SCALE GENOMIC DNA]</scope>
    <source>
        <strain evidence="2">MY3</strain>
    </source>
</reference>
<evidence type="ECO:0000313" key="2">
    <source>
        <dbReference type="Proteomes" id="UP000058925"/>
    </source>
</evidence>
<name>A0A654M7K8_9ARCH</name>
<sequence length="40" mass="4510">MSNTMIQNKGLSNKKSIVVAFIEILTDVCYHSKIFSNYAT</sequence>
<gene>
    <name evidence="1" type="ORF">NMY3_01348</name>
</gene>
<dbReference type="EMBL" id="CP012850">
    <property type="protein sequence ID" value="ALI35552.1"/>
    <property type="molecule type" value="Genomic_DNA"/>
</dbReference>
<organism evidence="1 2">
    <name type="scientific">Candidatus Nitrosocosmicus oleophilus</name>
    <dbReference type="NCBI Taxonomy" id="1353260"/>
    <lineage>
        <taxon>Archaea</taxon>
        <taxon>Nitrososphaerota</taxon>
        <taxon>Nitrososphaeria</taxon>
        <taxon>Nitrososphaerales</taxon>
        <taxon>Nitrososphaeraceae</taxon>
        <taxon>Candidatus Nitrosocosmicus</taxon>
    </lineage>
</organism>
<proteinExistence type="predicted"/>
<accession>A0A654M7K8</accession>
<keyword evidence="2" id="KW-1185">Reference proteome</keyword>
<dbReference type="Proteomes" id="UP000058925">
    <property type="component" value="Chromosome"/>
</dbReference>
<dbReference type="KEGG" id="taa:NMY3_01348"/>
<evidence type="ECO:0000313" key="1">
    <source>
        <dbReference type="EMBL" id="ALI35552.1"/>
    </source>
</evidence>